<name>A0AAU4JWV0_9NOCA</name>
<accession>A0AAU4JWV0</accession>
<dbReference type="AlphaFoldDB" id="A0AAU4JWV0"/>
<dbReference type="Proteomes" id="UP001432128">
    <property type="component" value="Chromosome"/>
</dbReference>
<protein>
    <submittedName>
        <fullName evidence="1">Uncharacterized protein</fullName>
    </submittedName>
</protein>
<dbReference type="KEGG" id="whr:OG579_10740"/>
<evidence type="ECO:0000313" key="1">
    <source>
        <dbReference type="EMBL" id="WUM18241.1"/>
    </source>
</evidence>
<gene>
    <name evidence="1" type="ORF">OG579_10740</name>
</gene>
<dbReference type="RefSeq" id="WP_160298498.1">
    <property type="nucleotide sequence ID" value="NZ_CP108021.1"/>
</dbReference>
<dbReference type="EMBL" id="CP108021">
    <property type="protein sequence ID" value="WUM18241.1"/>
    <property type="molecule type" value="Genomic_DNA"/>
</dbReference>
<reference evidence="1 2" key="1">
    <citation type="submission" date="2022-10" db="EMBL/GenBank/DDBJ databases">
        <title>The complete genomes of actinobacterial strains from the NBC collection.</title>
        <authorList>
            <person name="Joergensen T.S."/>
            <person name="Alvarez Arevalo M."/>
            <person name="Sterndorff E.B."/>
            <person name="Faurdal D."/>
            <person name="Vuksanovic O."/>
            <person name="Mourched A.-S."/>
            <person name="Charusanti P."/>
            <person name="Shaw S."/>
            <person name="Blin K."/>
            <person name="Weber T."/>
        </authorList>
    </citation>
    <scope>NUCLEOTIDE SEQUENCE [LARGE SCALE GENOMIC DNA]</scope>
    <source>
        <strain evidence="1 2">NBC_00319</strain>
    </source>
</reference>
<proteinExistence type="predicted"/>
<organism evidence="1 2">
    <name type="scientific">Williamsia herbipolensis</name>
    <dbReference type="NCBI Taxonomy" id="1603258"/>
    <lineage>
        <taxon>Bacteria</taxon>
        <taxon>Bacillati</taxon>
        <taxon>Actinomycetota</taxon>
        <taxon>Actinomycetes</taxon>
        <taxon>Mycobacteriales</taxon>
        <taxon>Nocardiaceae</taxon>
        <taxon>Williamsia</taxon>
    </lineage>
</organism>
<keyword evidence="2" id="KW-1185">Reference proteome</keyword>
<sequence length="55" mass="5838">MSAVIITVSLVISTVTLLVIARLRDLGGDPGAADGRELWPVPDLPVTAELRALRE</sequence>
<evidence type="ECO:0000313" key="2">
    <source>
        <dbReference type="Proteomes" id="UP001432128"/>
    </source>
</evidence>